<dbReference type="Proteomes" id="UP000008311">
    <property type="component" value="Unassembled WGS sequence"/>
</dbReference>
<dbReference type="EMBL" id="EQ973823">
    <property type="protein sequence ID" value="EEF44234.1"/>
    <property type="molecule type" value="Genomic_DNA"/>
</dbReference>
<comment type="subcellular location">
    <subcellularLocation>
        <location evidence="1">Membrane</location>
    </subcellularLocation>
</comment>
<evidence type="ECO:0000256" key="5">
    <source>
        <dbReference type="SAM" id="Coils"/>
    </source>
</evidence>
<keyword evidence="3 7" id="KW-1133">Transmembrane helix</keyword>
<sequence length="641" mass="72591">MPCLAIRRWTFSGLVGAFLDLSITFFLLCASALAYFASKFLAFFGLNLPCPCNGFFAIPDASNNCLQRQFVDYPLQKISSIQSSVKSKFPFDSIGNRSQWKSNLENYRNIVKNEVAGSEGESSCISSSVTRAENSRDGDLAKMKEKGFVMGAMNLQDVKERKFDCKWKGLLRHRSRNNLRRRRKDNGKLSQVSSFKSLWSDAETPQSPPARIRNETCKDGMEPLNYRGTVSEVNCYEILDGKEGSVVDIGSKRKISQGFELYEPVDENETSDHENTSDLDGNARNTIRLLELALEEEHAARAVLYVELEKERSAAATAADEAMAMIQRLQKEKALIEMEARQCQRMIEEKYAYDAEEMNILKEILLRREREKYFLEKEVEAYRQAICNEQFEADNTSGYWYPSDEDLGSMLPQKIGDSTSRKYKGEKETFKELPSIKLSEDDISSIHGDIAGHSSLSDEESIQQKACASPKLIQTTTSLVHKTVDKESIHDIHVIEDQSSMSKQVIEDKNKQLLANASTLTHTAKIGRTSSIIPSGLPPIGSSRGRSMRSEMRRKSMSAFDAERYKIDNEIIWLRERLRSVQEGREKLKFSKGSKEGEKTQLQMLEDITNQLQEIRQLTEPGKALRRASLPPLTSNVCICN</sequence>
<dbReference type="InParanoid" id="B9RWI2"/>
<dbReference type="InterPro" id="IPR007656">
    <property type="entry name" value="GTD-bd"/>
</dbReference>
<keyword evidence="10" id="KW-1185">Reference proteome</keyword>
<dbReference type="PROSITE" id="PS51775">
    <property type="entry name" value="GTD_BINDING"/>
    <property type="match status" value="1"/>
</dbReference>
<evidence type="ECO:0000256" key="2">
    <source>
        <dbReference type="ARBA" id="ARBA00022692"/>
    </source>
</evidence>
<evidence type="ECO:0000256" key="4">
    <source>
        <dbReference type="ARBA" id="ARBA00023136"/>
    </source>
</evidence>
<keyword evidence="5" id="KW-0175">Coiled coil</keyword>
<evidence type="ECO:0000256" key="3">
    <source>
        <dbReference type="ARBA" id="ARBA00022989"/>
    </source>
</evidence>
<dbReference type="FunCoup" id="B9RWI2">
    <property type="interactions" value="815"/>
</dbReference>
<evidence type="ECO:0000256" key="1">
    <source>
        <dbReference type="ARBA" id="ARBA00004370"/>
    </source>
</evidence>
<protein>
    <recommendedName>
        <fullName evidence="8">GTD-binding domain-containing protein</fullName>
    </recommendedName>
</protein>
<feature type="domain" description="GTD-binding" evidence="8">
    <location>
        <begin position="285"/>
        <end position="383"/>
    </location>
</feature>
<keyword evidence="2 7" id="KW-0812">Transmembrane</keyword>
<feature type="compositionally biased region" description="Polar residues" evidence="6">
    <location>
        <begin position="188"/>
        <end position="197"/>
    </location>
</feature>
<dbReference type="GO" id="GO:0016020">
    <property type="term" value="C:membrane"/>
    <property type="evidence" value="ECO:0007669"/>
    <property type="project" value="UniProtKB-SubCell"/>
</dbReference>
<keyword evidence="4 7" id="KW-0472">Membrane</keyword>
<feature type="region of interest" description="Disordered" evidence="6">
    <location>
        <begin position="530"/>
        <end position="549"/>
    </location>
</feature>
<dbReference type="Pfam" id="PF04576">
    <property type="entry name" value="Zein-binding"/>
    <property type="match status" value="1"/>
</dbReference>
<evidence type="ECO:0000256" key="6">
    <source>
        <dbReference type="SAM" id="MobiDB-lite"/>
    </source>
</evidence>
<dbReference type="AlphaFoldDB" id="B9RWI2"/>
<organism evidence="9 10">
    <name type="scientific">Ricinus communis</name>
    <name type="common">Castor bean</name>
    <dbReference type="NCBI Taxonomy" id="3988"/>
    <lineage>
        <taxon>Eukaryota</taxon>
        <taxon>Viridiplantae</taxon>
        <taxon>Streptophyta</taxon>
        <taxon>Embryophyta</taxon>
        <taxon>Tracheophyta</taxon>
        <taxon>Spermatophyta</taxon>
        <taxon>Magnoliopsida</taxon>
        <taxon>eudicotyledons</taxon>
        <taxon>Gunneridae</taxon>
        <taxon>Pentapetalae</taxon>
        <taxon>rosids</taxon>
        <taxon>fabids</taxon>
        <taxon>Malpighiales</taxon>
        <taxon>Euphorbiaceae</taxon>
        <taxon>Acalyphoideae</taxon>
        <taxon>Acalypheae</taxon>
        <taxon>Ricinus</taxon>
    </lineage>
</organism>
<dbReference type="PANTHER" id="PTHR31422">
    <property type="entry name" value="BNAANNG28530D PROTEIN"/>
    <property type="match status" value="1"/>
</dbReference>
<evidence type="ECO:0000313" key="9">
    <source>
        <dbReference type="EMBL" id="EEF44234.1"/>
    </source>
</evidence>
<evidence type="ECO:0000259" key="8">
    <source>
        <dbReference type="PROSITE" id="PS51775"/>
    </source>
</evidence>
<dbReference type="STRING" id="3988.B9RWI2"/>
<dbReference type="eggNOG" id="ENOG502QVIB">
    <property type="taxonomic scope" value="Eukaryota"/>
</dbReference>
<feature type="region of interest" description="Disordered" evidence="6">
    <location>
        <begin position="178"/>
        <end position="216"/>
    </location>
</feature>
<dbReference type="PANTHER" id="PTHR31422:SF49">
    <property type="entry name" value="GTD-BINDING DOMAIN-CONTAINING PROTEIN"/>
    <property type="match status" value="1"/>
</dbReference>
<gene>
    <name evidence="9" type="ORF">RCOM_1019780</name>
</gene>
<proteinExistence type="predicted"/>
<feature type="transmembrane region" description="Helical" evidence="7">
    <location>
        <begin position="12"/>
        <end position="37"/>
    </location>
</feature>
<evidence type="ECO:0000313" key="10">
    <source>
        <dbReference type="Proteomes" id="UP000008311"/>
    </source>
</evidence>
<reference evidence="10" key="1">
    <citation type="journal article" date="2010" name="Nat. Biotechnol.">
        <title>Draft genome sequence of the oilseed species Ricinus communis.</title>
        <authorList>
            <person name="Chan A.P."/>
            <person name="Crabtree J."/>
            <person name="Zhao Q."/>
            <person name="Lorenzi H."/>
            <person name="Orvis J."/>
            <person name="Puiu D."/>
            <person name="Melake-Berhan A."/>
            <person name="Jones K.M."/>
            <person name="Redman J."/>
            <person name="Chen G."/>
            <person name="Cahoon E.B."/>
            <person name="Gedil M."/>
            <person name="Stanke M."/>
            <person name="Haas B.J."/>
            <person name="Wortman J.R."/>
            <person name="Fraser-Liggett C.M."/>
            <person name="Ravel J."/>
            <person name="Rabinowicz P.D."/>
        </authorList>
    </citation>
    <scope>NUCLEOTIDE SEQUENCE [LARGE SCALE GENOMIC DNA]</scope>
    <source>
        <strain evidence="10">cv. Hale</strain>
    </source>
</reference>
<dbReference type="GO" id="GO:0080115">
    <property type="term" value="F:myosin XI tail binding"/>
    <property type="evidence" value="ECO:0007669"/>
    <property type="project" value="UniProtKB-ARBA"/>
</dbReference>
<accession>B9RWI2</accession>
<evidence type="ECO:0000256" key="7">
    <source>
        <dbReference type="SAM" id="Phobius"/>
    </source>
</evidence>
<feature type="coiled-coil region" evidence="5">
    <location>
        <begin position="319"/>
        <end position="346"/>
    </location>
</feature>
<name>B9RWI2_RICCO</name>